<dbReference type="InterPro" id="IPR036371">
    <property type="entry name" value="TPK_B1-bd_sf"/>
</dbReference>
<evidence type="ECO:0000256" key="1">
    <source>
        <dbReference type="ARBA" id="ARBA00005078"/>
    </source>
</evidence>
<dbReference type="InterPro" id="IPR016966">
    <property type="entry name" value="Thiamin_pyrophosphokinase_euk"/>
</dbReference>
<dbReference type="SMART" id="SM00983">
    <property type="entry name" value="TPK_B1_binding"/>
    <property type="match status" value="1"/>
</dbReference>
<accession>A0A8S3RDF6</accession>
<dbReference type="OrthoDB" id="25149at2759"/>
<dbReference type="Pfam" id="PF04265">
    <property type="entry name" value="TPK_B1_binding"/>
    <property type="match status" value="1"/>
</dbReference>
<keyword evidence="7 10" id="KW-0067">ATP-binding</keyword>
<dbReference type="PANTHER" id="PTHR13622">
    <property type="entry name" value="THIAMIN PYROPHOSPHOKINASE"/>
    <property type="match status" value="1"/>
</dbReference>
<feature type="domain" description="Thiamin pyrophosphokinase thiamin-binding" evidence="11">
    <location>
        <begin position="205"/>
        <end position="274"/>
    </location>
</feature>
<dbReference type="FunFam" id="3.40.50.10240:FF:000006">
    <property type="entry name" value="Thiamin pyrophosphokinase 1"/>
    <property type="match status" value="1"/>
</dbReference>
<dbReference type="FunFam" id="2.60.120.320:FF:000002">
    <property type="entry name" value="Thiamine pyrophosphokinase"/>
    <property type="match status" value="1"/>
</dbReference>
<dbReference type="InterPro" id="IPR036759">
    <property type="entry name" value="TPK_catalytic_sf"/>
</dbReference>
<dbReference type="Proteomes" id="UP000683360">
    <property type="component" value="Unassembled WGS sequence"/>
</dbReference>
<dbReference type="EMBL" id="CAJPWZ010001036">
    <property type="protein sequence ID" value="CAG2205969.1"/>
    <property type="molecule type" value="Genomic_DNA"/>
</dbReference>
<evidence type="ECO:0000313" key="12">
    <source>
        <dbReference type="EMBL" id="CAG2205969.1"/>
    </source>
</evidence>
<dbReference type="PANTHER" id="PTHR13622:SF8">
    <property type="entry name" value="THIAMIN PYROPHOSPHOKINASE 1"/>
    <property type="match status" value="1"/>
</dbReference>
<proteinExistence type="inferred from homology"/>
<dbReference type="PIRSF" id="PIRSF031057">
    <property type="entry name" value="Thiamin_pyrophosphokinase"/>
    <property type="match status" value="1"/>
</dbReference>
<evidence type="ECO:0000256" key="8">
    <source>
        <dbReference type="ARBA" id="ARBA00050898"/>
    </source>
</evidence>
<sequence length="283" mass="32437">MNKRHCIKYRTGETYFTHVIETLGRVSWTLLSDWLGKMAQLLEPLRILESNNSKCIIVMLNRPLNPDLKLIKFLWNKSVYKLSVDGGTNELYDHLSKNDESYLPDLISGDFDSMRPGVKEFFENKGVEIVSTPDQNYTDFTKALQLLAEKMKLLKMNASCVIVLGAFGGRLDQIFANIDTLFHFDFSIPIYLMSENNLAVLLKEGSYKISVKSSFREDWCGLVPMGEPCESVFTTGLKWNLNKQRLKFGELISTSNTYESDQTESVEIETDKPLLWTMGYSQF</sequence>
<evidence type="ECO:0000256" key="3">
    <source>
        <dbReference type="ARBA" id="ARBA00011738"/>
    </source>
</evidence>
<dbReference type="InterPro" id="IPR007373">
    <property type="entry name" value="Thiamin_PyroPKinase_B1-bd"/>
</dbReference>
<comment type="function">
    <text evidence="9">Catalyzes the phosphorylation of thiamine to thiamine pyrophosphate (TPP) utilizing UTP and therefore links the biosynthesis of TPP to pyrimidines metabolism. By producing thiamine pyrophosphate, a cofactor of the mitochondrial pyruvate dehydrogenase indirectly regulates pyruvate oxidation and lipogenesis. Although it can also catalyze thiamine phosphorylation using ATP and CTP in vitro, it does so with significantly lower efficiency and without physiological relevance evidence.</text>
</comment>
<dbReference type="GO" id="GO:0005829">
    <property type="term" value="C:cytosol"/>
    <property type="evidence" value="ECO:0007669"/>
    <property type="project" value="UniProtKB-ARBA"/>
</dbReference>
<dbReference type="SUPFAM" id="SSF63999">
    <property type="entry name" value="Thiamin pyrophosphokinase, catalytic domain"/>
    <property type="match status" value="1"/>
</dbReference>
<comment type="caution">
    <text evidence="12">The sequence shown here is derived from an EMBL/GenBank/DDBJ whole genome shotgun (WGS) entry which is preliminary data.</text>
</comment>
<keyword evidence="5 10" id="KW-0547">Nucleotide-binding</keyword>
<evidence type="ECO:0000313" key="13">
    <source>
        <dbReference type="Proteomes" id="UP000683360"/>
    </source>
</evidence>
<keyword evidence="4 10" id="KW-0808">Transferase</keyword>
<dbReference type="GO" id="GO:0006772">
    <property type="term" value="P:thiamine metabolic process"/>
    <property type="evidence" value="ECO:0007669"/>
    <property type="project" value="InterPro"/>
</dbReference>
<comment type="pathway">
    <text evidence="1 10">Cofactor biosynthesis; thiamine diphosphate biosynthesis; thiamine diphosphate from thiamine: step 1/1.</text>
</comment>
<dbReference type="Gene3D" id="2.60.120.320">
    <property type="entry name" value="Thiamin pyrophosphokinase, thiamin-binding domain"/>
    <property type="match status" value="1"/>
</dbReference>
<evidence type="ECO:0000256" key="9">
    <source>
        <dbReference type="ARBA" id="ARBA00055888"/>
    </source>
</evidence>
<evidence type="ECO:0000256" key="6">
    <source>
        <dbReference type="ARBA" id="ARBA00022777"/>
    </source>
</evidence>
<dbReference type="SUPFAM" id="SSF63862">
    <property type="entry name" value="Thiamin pyrophosphokinase, substrate-binding domain"/>
    <property type="match status" value="1"/>
</dbReference>
<dbReference type="EC" id="2.7.6.2" evidence="10"/>
<comment type="similarity">
    <text evidence="2 10">Belongs to the thiamine pyrophosphokinase family.</text>
</comment>
<dbReference type="AlphaFoldDB" id="A0A8S3RDF6"/>
<keyword evidence="6 10" id="KW-0418">Kinase</keyword>
<evidence type="ECO:0000256" key="10">
    <source>
        <dbReference type="PIRNR" id="PIRNR031057"/>
    </source>
</evidence>
<organism evidence="12 13">
    <name type="scientific">Mytilus edulis</name>
    <name type="common">Blue mussel</name>
    <dbReference type="NCBI Taxonomy" id="6550"/>
    <lineage>
        <taxon>Eukaryota</taxon>
        <taxon>Metazoa</taxon>
        <taxon>Spiralia</taxon>
        <taxon>Lophotrochozoa</taxon>
        <taxon>Mollusca</taxon>
        <taxon>Bivalvia</taxon>
        <taxon>Autobranchia</taxon>
        <taxon>Pteriomorphia</taxon>
        <taxon>Mytilida</taxon>
        <taxon>Mytiloidea</taxon>
        <taxon>Mytilidae</taxon>
        <taxon>Mytilinae</taxon>
        <taxon>Mytilus</taxon>
    </lineage>
</organism>
<gene>
    <name evidence="12" type="ORF">MEDL_20315</name>
</gene>
<dbReference type="GO" id="GO:0004788">
    <property type="term" value="F:thiamine diphosphokinase activity"/>
    <property type="evidence" value="ECO:0007669"/>
    <property type="project" value="UniProtKB-UniRule"/>
</dbReference>
<dbReference type="InterPro" id="IPR007371">
    <property type="entry name" value="TPK_catalytic"/>
</dbReference>
<dbReference type="CDD" id="cd07995">
    <property type="entry name" value="TPK"/>
    <property type="match status" value="1"/>
</dbReference>
<evidence type="ECO:0000256" key="4">
    <source>
        <dbReference type="ARBA" id="ARBA00022679"/>
    </source>
</evidence>
<dbReference type="GO" id="GO:0030975">
    <property type="term" value="F:thiamine binding"/>
    <property type="evidence" value="ECO:0007669"/>
    <property type="project" value="UniProtKB-UniRule"/>
</dbReference>
<name>A0A8S3RDF6_MYTED</name>
<comment type="catalytic activity">
    <reaction evidence="10">
        <text>thiamine + ATP = thiamine diphosphate + AMP + H(+)</text>
        <dbReference type="Rhea" id="RHEA:11576"/>
        <dbReference type="ChEBI" id="CHEBI:15378"/>
        <dbReference type="ChEBI" id="CHEBI:18385"/>
        <dbReference type="ChEBI" id="CHEBI:30616"/>
        <dbReference type="ChEBI" id="CHEBI:58937"/>
        <dbReference type="ChEBI" id="CHEBI:456215"/>
    </reaction>
</comment>
<dbReference type="GO" id="GO:0005524">
    <property type="term" value="F:ATP binding"/>
    <property type="evidence" value="ECO:0007669"/>
    <property type="project" value="UniProtKB-UniRule"/>
</dbReference>
<reference evidence="12" key="1">
    <citation type="submission" date="2021-03" db="EMBL/GenBank/DDBJ databases">
        <authorList>
            <person name="Bekaert M."/>
        </authorList>
    </citation>
    <scope>NUCLEOTIDE SEQUENCE</scope>
</reference>
<dbReference type="GO" id="GO:0016301">
    <property type="term" value="F:kinase activity"/>
    <property type="evidence" value="ECO:0007669"/>
    <property type="project" value="UniProtKB-UniRule"/>
</dbReference>
<evidence type="ECO:0000256" key="2">
    <source>
        <dbReference type="ARBA" id="ARBA00006785"/>
    </source>
</evidence>
<protein>
    <recommendedName>
        <fullName evidence="10">Thiamine pyrophosphokinase</fullName>
        <ecNumber evidence="10">2.7.6.2</ecNumber>
    </recommendedName>
</protein>
<dbReference type="GO" id="GO:0009229">
    <property type="term" value="P:thiamine diphosphate biosynthetic process"/>
    <property type="evidence" value="ECO:0007669"/>
    <property type="project" value="UniProtKB-UniRule"/>
</dbReference>
<evidence type="ECO:0000259" key="11">
    <source>
        <dbReference type="SMART" id="SM00983"/>
    </source>
</evidence>
<keyword evidence="13" id="KW-1185">Reference proteome</keyword>
<dbReference type="Pfam" id="PF04263">
    <property type="entry name" value="TPK_catalytic"/>
    <property type="match status" value="1"/>
</dbReference>
<comment type="catalytic activity">
    <reaction evidence="8">
        <text>thiamine + UTP = thiamine diphosphate + UMP + H(+)</text>
        <dbReference type="Rhea" id="RHEA:79423"/>
        <dbReference type="ChEBI" id="CHEBI:15378"/>
        <dbReference type="ChEBI" id="CHEBI:18385"/>
        <dbReference type="ChEBI" id="CHEBI:46398"/>
        <dbReference type="ChEBI" id="CHEBI:57865"/>
        <dbReference type="ChEBI" id="CHEBI:58937"/>
    </reaction>
    <physiologicalReaction direction="left-to-right" evidence="8">
        <dbReference type="Rhea" id="RHEA:79424"/>
    </physiologicalReaction>
</comment>
<evidence type="ECO:0000256" key="7">
    <source>
        <dbReference type="ARBA" id="ARBA00022840"/>
    </source>
</evidence>
<comment type="subunit">
    <text evidence="3">Homodimer.</text>
</comment>
<evidence type="ECO:0000256" key="5">
    <source>
        <dbReference type="ARBA" id="ARBA00022741"/>
    </source>
</evidence>
<dbReference type="InterPro" id="IPR006282">
    <property type="entry name" value="Thi_PPkinase"/>
</dbReference>
<dbReference type="NCBIfam" id="TIGR01378">
    <property type="entry name" value="thi_PPkinase"/>
    <property type="match status" value="1"/>
</dbReference>
<dbReference type="Gene3D" id="3.40.50.10240">
    <property type="entry name" value="Thiamin pyrophosphokinase, catalytic domain"/>
    <property type="match status" value="1"/>
</dbReference>